<feature type="transmembrane region" description="Helical" evidence="5">
    <location>
        <begin position="238"/>
        <end position="259"/>
    </location>
</feature>
<feature type="domain" description="ABC-2 type transporter transmembrane" evidence="6">
    <location>
        <begin position="31"/>
        <end position="375"/>
    </location>
</feature>
<dbReference type="GO" id="GO:0016020">
    <property type="term" value="C:membrane"/>
    <property type="evidence" value="ECO:0007669"/>
    <property type="project" value="UniProtKB-SubCell"/>
</dbReference>
<dbReference type="Proteomes" id="UP000392064">
    <property type="component" value="Chromosome"/>
</dbReference>
<dbReference type="AlphaFoldDB" id="A0A5Q2MEJ7"/>
<comment type="subcellular location">
    <subcellularLocation>
        <location evidence="1">Membrane</location>
        <topology evidence="1">Multi-pass membrane protein</topology>
    </subcellularLocation>
</comment>
<reference evidence="7 8" key="1">
    <citation type="submission" date="2019-11" db="EMBL/GenBank/DDBJ databases">
        <authorList>
            <person name="Li J."/>
        </authorList>
    </citation>
    <scope>NUCLEOTIDE SEQUENCE [LARGE SCALE GENOMIC DNA]</scope>
    <source>
        <strain evidence="7 8">MF47</strain>
    </source>
</reference>
<feature type="transmembrane region" description="Helical" evidence="5">
    <location>
        <begin position="32"/>
        <end position="54"/>
    </location>
</feature>
<proteinExistence type="predicted"/>
<evidence type="ECO:0000256" key="4">
    <source>
        <dbReference type="ARBA" id="ARBA00023136"/>
    </source>
</evidence>
<feature type="transmembrane region" description="Helical" evidence="5">
    <location>
        <begin position="271"/>
        <end position="291"/>
    </location>
</feature>
<keyword evidence="4 5" id="KW-0472">Membrane</keyword>
<sequence>MSTLTREPDRGARGAWRVVAEREVMTRVREKSFLYGVLAMAAGIVALVVLTSILGGRPTDHTVAVVDRQGADLVSSASDLVDRADDGSNATARSYESVAAAEKAVRDDDVDAALIATDEGYEIVGDREVDPTLSSALTAVASASALADNAAAQGVDLDELQRGSAVAERLLDPDGEDAGPRQATAFVFVLLFYLTAVIFGMNIAQSVVQEKESRVVEILAAAVPIRAMLWGKIVGNTALALGQIVVLAVVGVASLALTGETSVLSAIGPAVAWYVLFFVLGFVALAGLWAVAGSLASRQEDLQSTTMPGQVILFAPYILAVTAGASVKTVVSMLPVVSAMMMPSRMAEGGVPAWQVGVALAVNVLGAVVLVRFAARLYERTLMRTDRKIGFGEALRLSE</sequence>
<dbReference type="GO" id="GO:0140359">
    <property type="term" value="F:ABC-type transporter activity"/>
    <property type="evidence" value="ECO:0007669"/>
    <property type="project" value="InterPro"/>
</dbReference>
<keyword evidence="8" id="KW-1185">Reference proteome</keyword>
<evidence type="ECO:0000313" key="7">
    <source>
        <dbReference type="EMBL" id="QGG41058.1"/>
    </source>
</evidence>
<feature type="transmembrane region" description="Helical" evidence="5">
    <location>
        <begin position="311"/>
        <end position="334"/>
    </location>
</feature>
<keyword evidence="3 5" id="KW-1133">Transmembrane helix</keyword>
<name>A0A5Q2MEJ7_9ACTN</name>
<evidence type="ECO:0000259" key="6">
    <source>
        <dbReference type="Pfam" id="PF12698"/>
    </source>
</evidence>
<evidence type="ECO:0000256" key="2">
    <source>
        <dbReference type="ARBA" id="ARBA00022692"/>
    </source>
</evidence>
<evidence type="ECO:0000256" key="3">
    <source>
        <dbReference type="ARBA" id="ARBA00022989"/>
    </source>
</evidence>
<organism evidence="7 8">
    <name type="scientific">Aeromicrobium yanjiei</name>
    <dbReference type="NCBI Taxonomy" id="2662028"/>
    <lineage>
        <taxon>Bacteria</taxon>
        <taxon>Bacillati</taxon>
        <taxon>Actinomycetota</taxon>
        <taxon>Actinomycetes</taxon>
        <taxon>Propionibacteriales</taxon>
        <taxon>Nocardioidaceae</taxon>
        <taxon>Aeromicrobium</taxon>
    </lineage>
</organism>
<evidence type="ECO:0000313" key="8">
    <source>
        <dbReference type="Proteomes" id="UP000392064"/>
    </source>
</evidence>
<dbReference type="Pfam" id="PF12698">
    <property type="entry name" value="ABC2_membrane_3"/>
    <property type="match status" value="1"/>
</dbReference>
<feature type="transmembrane region" description="Helical" evidence="5">
    <location>
        <begin position="183"/>
        <end position="204"/>
    </location>
</feature>
<evidence type="ECO:0000256" key="5">
    <source>
        <dbReference type="SAM" id="Phobius"/>
    </source>
</evidence>
<dbReference type="KEGG" id="aef:GEV26_06590"/>
<accession>A0A5Q2MEJ7</accession>
<protein>
    <submittedName>
        <fullName evidence="7">ABC transporter permease</fullName>
    </submittedName>
</protein>
<evidence type="ECO:0000256" key="1">
    <source>
        <dbReference type="ARBA" id="ARBA00004141"/>
    </source>
</evidence>
<dbReference type="EMBL" id="CP045737">
    <property type="protein sequence ID" value="QGG41058.1"/>
    <property type="molecule type" value="Genomic_DNA"/>
</dbReference>
<dbReference type="RefSeq" id="WP_153652327.1">
    <property type="nucleotide sequence ID" value="NZ_CP045737.1"/>
</dbReference>
<dbReference type="InterPro" id="IPR013525">
    <property type="entry name" value="ABC2_TM"/>
</dbReference>
<keyword evidence="2 5" id="KW-0812">Transmembrane</keyword>
<gene>
    <name evidence="7" type="ORF">GEV26_06590</name>
</gene>
<feature type="transmembrane region" description="Helical" evidence="5">
    <location>
        <begin position="354"/>
        <end position="375"/>
    </location>
</feature>